<evidence type="ECO:0000313" key="3">
    <source>
        <dbReference type="Proteomes" id="UP000178448"/>
    </source>
</evidence>
<comment type="caution">
    <text evidence="2">The sequence shown here is derived from an EMBL/GenBank/DDBJ whole genome shotgun (WGS) entry which is preliminary data.</text>
</comment>
<accession>A0A1F5YQK2</accession>
<reference evidence="2 3" key="1">
    <citation type="journal article" date="2016" name="Nat. Commun.">
        <title>Thousands of microbial genomes shed light on interconnected biogeochemical processes in an aquifer system.</title>
        <authorList>
            <person name="Anantharaman K."/>
            <person name="Brown C.T."/>
            <person name="Hug L.A."/>
            <person name="Sharon I."/>
            <person name="Castelle C.J."/>
            <person name="Probst A.J."/>
            <person name="Thomas B.C."/>
            <person name="Singh A."/>
            <person name="Wilkins M.J."/>
            <person name="Karaoz U."/>
            <person name="Brodie E.L."/>
            <person name="Williams K.H."/>
            <person name="Hubbard S.S."/>
            <person name="Banfield J.F."/>
        </authorList>
    </citation>
    <scope>NUCLEOTIDE SEQUENCE [LARGE SCALE GENOMIC DNA]</scope>
</reference>
<sequence>MGWYYLFSNTRFLQFLEKHRDRFYLVLSLFLVASLLLLAYIFSFASVLPQTALIIVAGILLLSGVNYFFKNQLRWLSSQVYLTLAPVIAPRLELRIANLLNPSNLGGMIFWVLSALLLIIVWGRSGIGSFPSLKTFIEIHGDSSFLKTLWQIDAAVVAVTFISITFIFELLRSGESIAAKTFSFVVRKLRYKEILLVNLVALIPLGISTFVDKDGNSWTVLLAGLSLWIFCITIFSTVYLLMRLVRLVEPSEIIQATNKALEGIIKKAIVEEIFHRIAGNLLMNTGEKEGYIGFGSDFRDELYPIRLPTERKLFVSDIKIGAIPNVVKRLKKTISGKGQKLVITKQVGYEVVPDDNVMARLHEDDYSKDIEKGIRRLYKTREAESARTEDVGSTFDLIRDQAVSAITKGVKANLSMSLDNFYLALEIIYSSLAKIGARFDFKASREAFLETRSMVLIQSNLREVIGEAIKSQNKDLITDVLYFPVRMMKLSMSNRDHLLFKQAVYLYYNAYLFYKQHYKTNDSLIVDRVWRHLKEFSDYELGRKFNHLMESDEDKELVAGYVIEILLVLQHLIKSSIDYSDTKAFNEFMSGFEKLFKNLTRDFRSTRHDVDMIEFDLLHEKDDDRKAQLEVQLSIAKRVAGINKLIAQHKKGIKFGLGAWLLRRRLAGSTKGRFGIENLPKFYALGSFKDIYELYFHLDKRSFGDTYGWHWWDSDQFDDEEGHWIDDSWLDEFYCIAGIKAIGIAGNANLVALPTPEDDEYFSSGGLNYVKEKLQKMVQKIKDNIGKFEGIITTDELVKGDVLIQAHERGVVAQKEKEEQHVIDAELEEEAIEKFREEFMKAWTKNVTIRKLFEAKKAFLDETDVVLRGRKTGTLGYNRLELKELFIANSSKDYGGFGDHYGSSMGQSDDVHFFNEIYKKTKQKQNISSVNIEEELEERIRVLRTLGYHCDAILVSSWKVTEKLHGSKKFTQRWQVPEKSDLHGFYGLFMRVPIFQVPGPGDEEKVILIDIRKFGRIHQLRVDKKTDGQFKFSIEPMTESLFETMIRDNPDILKDKQTGETKDKAGVYREYQKRVHLKVFQRTKFELKDENAGIALEVKEEG</sequence>
<feature type="transmembrane region" description="Helical" evidence="1">
    <location>
        <begin position="105"/>
        <end position="123"/>
    </location>
</feature>
<dbReference type="Proteomes" id="UP000178448">
    <property type="component" value="Unassembled WGS sequence"/>
</dbReference>
<organism evidence="2 3">
    <name type="scientific">Candidatus Gottesmanbacteria bacterium RBG_16_52_11</name>
    <dbReference type="NCBI Taxonomy" id="1798374"/>
    <lineage>
        <taxon>Bacteria</taxon>
        <taxon>Candidatus Gottesmaniibacteriota</taxon>
    </lineage>
</organism>
<keyword evidence="1" id="KW-0472">Membrane</keyword>
<feature type="transmembrane region" description="Helical" evidence="1">
    <location>
        <begin position="149"/>
        <end position="171"/>
    </location>
</feature>
<protein>
    <submittedName>
        <fullName evidence="2">Uncharacterized protein</fullName>
    </submittedName>
</protein>
<keyword evidence="1" id="KW-0812">Transmembrane</keyword>
<keyword evidence="1" id="KW-1133">Transmembrane helix</keyword>
<gene>
    <name evidence="2" type="ORF">A2Z33_05085</name>
</gene>
<name>A0A1F5YQK2_9BACT</name>
<dbReference type="AlphaFoldDB" id="A0A1F5YQK2"/>
<dbReference type="EMBL" id="MFJD01000008">
    <property type="protein sequence ID" value="OGG02406.1"/>
    <property type="molecule type" value="Genomic_DNA"/>
</dbReference>
<feature type="transmembrane region" description="Helical" evidence="1">
    <location>
        <begin position="23"/>
        <end position="45"/>
    </location>
</feature>
<feature type="transmembrane region" description="Helical" evidence="1">
    <location>
        <begin position="217"/>
        <end position="241"/>
    </location>
</feature>
<evidence type="ECO:0000313" key="2">
    <source>
        <dbReference type="EMBL" id="OGG02406.1"/>
    </source>
</evidence>
<proteinExistence type="predicted"/>
<evidence type="ECO:0000256" key="1">
    <source>
        <dbReference type="SAM" id="Phobius"/>
    </source>
</evidence>
<feature type="transmembrane region" description="Helical" evidence="1">
    <location>
        <begin position="51"/>
        <end position="69"/>
    </location>
</feature>